<reference evidence="1 2" key="1">
    <citation type="submission" date="2016-06" db="EMBL/GenBank/DDBJ databases">
        <authorList>
            <person name="Kjaerup R.B."/>
            <person name="Dalgaard T.S."/>
            <person name="Juul-Madsen H.R."/>
        </authorList>
    </citation>
    <scope>NUCLEOTIDE SEQUENCE [LARGE SCALE GENOMIC DNA]</scope>
</reference>
<proteinExistence type="predicted"/>
<accession>A0A1X7RSG4</accession>
<keyword evidence="2" id="KW-1185">Reference proteome</keyword>
<name>A0A1X7RSG4_ZYMT9</name>
<dbReference type="Proteomes" id="UP000215127">
    <property type="component" value="Chromosome 4"/>
</dbReference>
<sequence length="251" mass="28590">MTDLAEINGAVATAQNKPDAQIADELTATEVPPFRLLDLPDELWVRIGKMVIDNSPGVTTPDNMSDAFASIMDSVAGPFPNSADYIVGAYLTEVQSKIKQYREKVLRDHFPPLPAITQTTSALRNELLAYYYHTKISLTFTWRDVKSTEYLCAWLQKTDPQRHRMVRGVRIIGLAEVDRTKHYALALRSRQDSIHVCAFRVRLTKTKSKVESHTYLEYLRSELGLEFEVVGQTEYEAAPEYREWKGTIAFK</sequence>
<protein>
    <submittedName>
        <fullName evidence="1">Uncharacterized protein</fullName>
    </submittedName>
</protein>
<gene>
    <name evidence="1" type="ORF">ZT3D7_G5501</name>
</gene>
<organism evidence="1 2">
    <name type="scientific">Zymoseptoria tritici (strain ST99CH_3D7)</name>
    <dbReference type="NCBI Taxonomy" id="1276538"/>
    <lineage>
        <taxon>Eukaryota</taxon>
        <taxon>Fungi</taxon>
        <taxon>Dikarya</taxon>
        <taxon>Ascomycota</taxon>
        <taxon>Pezizomycotina</taxon>
        <taxon>Dothideomycetes</taxon>
        <taxon>Dothideomycetidae</taxon>
        <taxon>Mycosphaerellales</taxon>
        <taxon>Mycosphaerellaceae</taxon>
        <taxon>Zymoseptoria</taxon>
    </lineage>
</organism>
<evidence type="ECO:0000313" key="2">
    <source>
        <dbReference type="Proteomes" id="UP000215127"/>
    </source>
</evidence>
<dbReference type="AlphaFoldDB" id="A0A1X7RSG4"/>
<dbReference type="EMBL" id="LT853695">
    <property type="protein sequence ID" value="SMQ50348.1"/>
    <property type="molecule type" value="Genomic_DNA"/>
</dbReference>
<evidence type="ECO:0000313" key="1">
    <source>
        <dbReference type="EMBL" id="SMQ50348.1"/>
    </source>
</evidence>